<keyword evidence="3" id="KW-1133">Transmembrane helix</keyword>
<dbReference type="AlphaFoldDB" id="A0A1Y1I832"/>
<protein>
    <submittedName>
        <fullName evidence="4">PLAC8 family protein</fullName>
    </submittedName>
</protein>
<evidence type="ECO:0000256" key="2">
    <source>
        <dbReference type="SAM" id="MobiDB-lite"/>
    </source>
</evidence>
<organism evidence="4 5">
    <name type="scientific">Klebsormidium nitens</name>
    <name type="common">Green alga</name>
    <name type="synonym">Ulothrix nitens</name>
    <dbReference type="NCBI Taxonomy" id="105231"/>
    <lineage>
        <taxon>Eukaryota</taxon>
        <taxon>Viridiplantae</taxon>
        <taxon>Streptophyta</taxon>
        <taxon>Klebsormidiophyceae</taxon>
        <taxon>Klebsormidiales</taxon>
        <taxon>Klebsormidiaceae</taxon>
        <taxon>Klebsormidium</taxon>
    </lineage>
</organism>
<evidence type="ECO:0000313" key="5">
    <source>
        <dbReference type="Proteomes" id="UP000054558"/>
    </source>
</evidence>
<dbReference type="InterPro" id="IPR006461">
    <property type="entry name" value="PLAC_motif_containing"/>
</dbReference>
<dbReference type="PANTHER" id="PTHR15907">
    <property type="entry name" value="DUF614 FAMILY PROTEIN-RELATED"/>
    <property type="match status" value="1"/>
</dbReference>
<feature type="transmembrane region" description="Helical" evidence="3">
    <location>
        <begin position="165"/>
        <end position="189"/>
    </location>
</feature>
<feature type="coiled-coil region" evidence="1">
    <location>
        <begin position="32"/>
        <end position="80"/>
    </location>
</feature>
<dbReference type="OMA" id="EDMNSFW"/>
<dbReference type="Proteomes" id="UP000054558">
    <property type="component" value="Unassembled WGS sequence"/>
</dbReference>
<feature type="region of interest" description="Disordered" evidence="2">
    <location>
        <begin position="267"/>
        <end position="288"/>
    </location>
</feature>
<dbReference type="OrthoDB" id="1045822at2759"/>
<evidence type="ECO:0000256" key="3">
    <source>
        <dbReference type="SAM" id="Phobius"/>
    </source>
</evidence>
<dbReference type="Pfam" id="PF04749">
    <property type="entry name" value="PLAC8"/>
    <property type="match status" value="1"/>
</dbReference>
<gene>
    <name evidence="4" type="ORF">KFL_002080240</name>
</gene>
<name>A0A1Y1I832_KLENI</name>
<keyword evidence="3" id="KW-0812">Transmembrane</keyword>
<proteinExistence type="predicted"/>
<accession>A0A1Y1I832</accession>
<sequence length="288" mass="31633">MTVGTPGVATQVVPPTPPQIEVPHGPIRDQKIAELEAEIEHLRSAVANSSHEIERRDQRILELENEIKEIEKELPKLRRPRGPPEPWKTGIFDCCADTEICVLGTVVPCVLFGQNAMTVMDWDDKIVGAPTTKGCCGAVQTVGEGTKDGFRFFTNCLIHCVLGGAIQIITCFLLGPAAAAVTLAPLVAYEYRTKIRTKYNLKETPMDDCRTSCFCHPCALCQEARELQIRGHGGLRKDLEIQAHANEKDKAAFEERVRAEERAKIMKEMGAGAPAPLKPEGTAPPKKK</sequence>
<evidence type="ECO:0000313" key="4">
    <source>
        <dbReference type="EMBL" id="GAQ84846.1"/>
    </source>
</evidence>
<keyword evidence="3" id="KW-0472">Membrane</keyword>
<evidence type="ECO:0000256" key="1">
    <source>
        <dbReference type="SAM" id="Coils"/>
    </source>
</evidence>
<keyword evidence="1" id="KW-0175">Coiled coil</keyword>
<dbReference type="STRING" id="105231.A0A1Y1I832"/>
<reference evidence="4 5" key="1">
    <citation type="journal article" date="2014" name="Nat. Commun.">
        <title>Klebsormidium flaccidum genome reveals primary factors for plant terrestrial adaptation.</title>
        <authorList>
            <person name="Hori K."/>
            <person name="Maruyama F."/>
            <person name="Fujisawa T."/>
            <person name="Togashi T."/>
            <person name="Yamamoto N."/>
            <person name="Seo M."/>
            <person name="Sato S."/>
            <person name="Yamada T."/>
            <person name="Mori H."/>
            <person name="Tajima N."/>
            <person name="Moriyama T."/>
            <person name="Ikeuchi M."/>
            <person name="Watanabe M."/>
            <person name="Wada H."/>
            <person name="Kobayashi K."/>
            <person name="Saito M."/>
            <person name="Masuda T."/>
            <person name="Sasaki-Sekimoto Y."/>
            <person name="Mashiguchi K."/>
            <person name="Awai K."/>
            <person name="Shimojima M."/>
            <person name="Masuda S."/>
            <person name="Iwai M."/>
            <person name="Nobusawa T."/>
            <person name="Narise T."/>
            <person name="Kondo S."/>
            <person name="Saito H."/>
            <person name="Sato R."/>
            <person name="Murakawa M."/>
            <person name="Ihara Y."/>
            <person name="Oshima-Yamada Y."/>
            <person name="Ohtaka K."/>
            <person name="Satoh M."/>
            <person name="Sonobe K."/>
            <person name="Ishii M."/>
            <person name="Ohtani R."/>
            <person name="Kanamori-Sato M."/>
            <person name="Honoki R."/>
            <person name="Miyazaki D."/>
            <person name="Mochizuki H."/>
            <person name="Umetsu J."/>
            <person name="Higashi K."/>
            <person name="Shibata D."/>
            <person name="Kamiya Y."/>
            <person name="Sato N."/>
            <person name="Nakamura Y."/>
            <person name="Tabata S."/>
            <person name="Ida S."/>
            <person name="Kurokawa K."/>
            <person name="Ohta H."/>
        </authorList>
    </citation>
    <scope>NUCLEOTIDE SEQUENCE [LARGE SCALE GENOMIC DNA]</scope>
    <source>
        <strain evidence="4 5">NIES-2285</strain>
    </source>
</reference>
<keyword evidence="5" id="KW-1185">Reference proteome</keyword>
<dbReference type="EMBL" id="DF237157">
    <property type="protein sequence ID" value="GAQ84846.1"/>
    <property type="molecule type" value="Genomic_DNA"/>
</dbReference>
<dbReference type="NCBIfam" id="TIGR01571">
    <property type="entry name" value="A_thal_Cys_rich"/>
    <property type="match status" value="1"/>
</dbReference>